<sequence length="76" mass="8527">MIESRAIRNISPVKRKVLTTWQPAGLGSGRRTNQFVVAHVKPRLPRGQPRESQKRTLFSRDGGSEETAPVCTGDRR</sequence>
<evidence type="ECO:0000313" key="3">
    <source>
        <dbReference type="Proteomes" id="UP001497644"/>
    </source>
</evidence>
<gene>
    <name evidence="2" type="ORF">LPLAT_LOCUS3865</name>
</gene>
<accession>A0AAV2NCQ2</accession>
<proteinExistence type="predicted"/>
<evidence type="ECO:0000256" key="1">
    <source>
        <dbReference type="SAM" id="MobiDB-lite"/>
    </source>
</evidence>
<name>A0AAV2NCQ2_9HYME</name>
<dbReference type="Proteomes" id="UP001497644">
    <property type="component" value="Chromosome 13"/>
</dbReference>
<evidence type="ECO:0000313" key="2">
    <source>
        <dbReference type="EMBL" id="CAL1677932.1"/>
    </source>
</evidence>
<reference evidence="2" key="1">
    <citation type="submission" date="2024-04" db="EMBL/GenBank/DDBJ databases">
        <authorList>
            <consortium name="Molecular Ecology Group"/>
        </authorList>
    </citation>
    <scope>NUCLEOTIDE SEQUENCE</scope>
</reference>
<organism evidence="2 3">
    <name type="scientific">Lasius platythorax</name>
    <dbReference type="NCBI Taxonomy" id="488582"/>
    <lineage>
        <taxon>Eukaryota</taxon>
        <taxon>Metazoa</taxon>
        <taxon>Ecdysozoa</taxon>
        <taxon>Arthropoda</taxon>
        <taxon>Hexapoda</taxon>
        <taxon>Insecta</taxon>
        <taxon>Pterygota</taxon>
        <taxon>Neoptera</taxon>
        <taxon>Endopterygota</taxon>
        <taxon>Hymenoptera</taxon>
        <taxon>Apocrita</taxon>
        <taxon>Aculeata</taxon>
        <taxon>Formicoidea</taxon>
        <taxon>Formicidae</taxon>
        <taxon>Formicinae</taxon>
        <taxon>Lasius</taxon>
        <taxon>Lasius</taxon>
    </lineage>
</organism>
<dbReference type="EMBL" id="OZ034836">
    <property type="protein sequence ID" value="CAL1677932.1"/>
    <property type="molecule type" value="Genomic_DNA"/>
</dbReference>
<dbReference type="AlphaFoldDB" id="A0AAV2NCQ2"/>
<keyword evidence="3" id="KW-1185">Reference proteome</keyword>
<feature type="region of interest" description="Disordered" evidence="1">
    <location>
        <begin position="40"/>
        <end position="76"/>
    </location>
</feature>
<protein>
    <submittedName>
        <fullName evidence="2">Uncharacterized protein</fullName>
    </submittedName>
</protein>